<dbReference type="EMBL" id="HBJA01056158">
    <property type="protein sequence ID" value="CAE0808759.1"/>
    <property type="molecule type" value="Transcribed_RNA"/>
</dbReference>
<gene>
    <name evidence="1" type="ORF">EGYM00163_LOCUS19890</name>
</gene>
<dbReference type="AlphaFoldDB" id="A0A7S4CWJ7"/>
<reference evidence="1" key="1">
    <citation type="submission" date="2021-01" db="EMBL/GenBank/DDBJ databases">
        <authorList>
            <person name="Corre E."/>
            <person name="Pelletier E."/>
            <person name="Niang G."/>
            <person name="Scheremetjew M."/>
            <person name="Finn R."/>
            <person name="Kale V."/>
            <person name="Holt S."/>
            <person name="Cochrane G."/>
            <person name="Meng A."/>
            <person name="Brown T."/>
            <person name="Cohen L."/>
        </authorList>
    </citation>
    <scope>NUCLEOTIDE SEQUENCE</scope>
    <source>
        <strain evidence="1">CCMP1594</strain>
    </source>
</reference>
<proteinExistence type="predicted"/>
<organism evidence="1">
    <name type="scientific">Eutreptiella gymnastica</name>
    <dbReference type="NCBI Taxonomy" id="73025"/>
    <lineage>
        <taxon>Eukaryota</taxon>
        <taxon>Discoba</taxon>
        <taxon>Euglenozoa</taxon>
        <taxon>Euglenida</taxon>
        <taxon>Spirocuta</taxon>
        <taxon>Euglenophyceae</taxon>
        <taxon>Eutreptiales</taxon>
        <taxon>Eutreptiaceae</taxon>
        <taxon>Eutreptiella</taxon>
    </lineage>
</organism>
<sequence>MCGRVSASSIDDTVRGAEEGKCTRGTLGLEQAMQCTTRHMCGALGGLLERGQPERVSGTVMVGQEGDAELAHAAALTEGRGRPVEPCLCNMCLGGEPRQQRPVLEGRQGLGWPAAVRGQWNGHSGCRRMRGCRGMRGLTNVHNIV</sequence>
<accession>A0A7S4CWJ7</accession>
<name>A0A7S4CWJ7_9EUGL</name>
<evidence type="ECO:0000313" key="1">
    <source>
        <dbReference type="EMBL" id="CAE0808759.1"/>
    </source>
</evidence>
<protein>
    <submittedName>
        <fullName evidence="1">Uncharacterized protein</fullName>
    </submittedName>
</protein>